<organism evidence="1 2">
    <name type="scientific">Fusarium decemcellulare</name>
    <dbReference type="NCBI Taxonomy" id="57161"/>
    <lineage>
        <taxon>Eukaryota</taxon>
        <taxon>Fungi</taxon>
        <taxon>Dikarya</taxon>
        <taxon>Ascomycota</taxon>
        <taxon>Pezizomycotina</taxon>
        <taxon>Sordariomycetes</taxon>
        <taxon>Hypocreomycetidae</taxon>
        <taxon>Hypocreales</taxon>
        <taxon>Nectriaceae</taxon>
        <taxon>Fusarium</taxon>
        <taxon>Fusarium decemcellulare species complex</taxon>
    </lineage>
</organism>
<evidence type="ECO:0000313" key="1">
    <source>
        <dbReference type="EMBL" id="KAJ3542052.1"/>
    </source>
</evidence>
<evidence type="ECO:0000313" key="2">
    <source>
        <dbReference type="Proteomes" id="UP001148629"/>
    </source>
</evidence>
<gene>
    <name evidence="1" type="ORF">NM208_g4307</name>
</gene>
<sequence>MTTKTSELSSISETTNSAPASDSTTESAIESTSGSTTLLTVTTSESTTTDTTTSASDVSITDSSTTDLVSTETSTTATATAGTSTTETFTSIDATATTTTSSTVGTSTTSAAAPDSTPFHIQVTTGRATGFDYVSDLQRGQLTFLVQPGIIGQPYRVRDMTVTANGALLLDGVAPMCAYYEPYKSYGSLAICTTEQNEQYEPLTCRLSTMGELTCSIPAKLCVYQGNGIVCLTNGVYTTWYTGPRNDNIVYTFNLGPENSNNADLESMTFVTVPA</sequence>
<name>A0ACC1SL90_9HYPO</name>
<accession>A0ACC1SL90</accession>
<proteinExistence type="predicted"/>
<keyword evidence="2" id="KW-1185">Reference proteome</keyword>
<comment type="caution">
    <text evidence="1">The sequence shown here is derived from an EMBL/GenBank/DDBJ whole genome shotgun (WGS) entry which is preliminary data.</text>
</comment>
<reference evidence="1" key="1">
    <citation type="submission" date="2022-08" db="EMBL/GenBank/DDBJ databases">
        <title>Genome Sequence of Fusarium decemcellulare.</title>
        <authorList>
            <person name="Buettner E."/>
        </authorList>
    </citation>
    <scope>NUCLEOTIDE SEQUENCE</scope>
    <source>
        <strain evidence="1">Babe19</strain>
    </source>
</reference>
<protein>
    <submittedName>
        <fullName evidence="1">Uncharacterized protein</fullName>
    </submittedName>
</protein>
<dbReference type="Proteomes" id="UP001148629">
    <property type="component" value="Unassembled WGS sequence"/>
</dbReference>
<dbReference type="EMBL" id="JANRMS010000317">
    <property type="protein sequence ID" value="KAJ3542052.1"/>
    <property type="molecule type" value="Genomic_DNA"/>
</dbReference>